<proteinExistence type="predicted"/>
<organism evidence="1 2">
    <name type="scientific">Brachybacterium kimchii</name>
    <dbReference type="NCBI Taxonomy" id="2942909"/>
    <lineage>
        <taxon>Bacteria</taxon>
        <taxon>Bacillati</taxon>
        <taxon>Actinomycetota</taxon>
        <taxon>Actinomycetes</taxon>
        <taxon>Micrococcales</taxon>
        <taxon>Dermabacteraceae</taxon>
        <taxon>Brachybacterium</taxon>
    </lineage>
</organism>
<dbReference type="EMBL" id="CP097218">
    <property type="protein sequence ID" value="UQN30656.1"/>
    <property type="molecule type" value="Genomic_DNA"/>
</dbReference>
<sequence>MTRFSLDASALMRTLVLETVAGRTQPVTVETEPPTDLRDHLPLVIVDCSPATGIANGRPETGATFTLTLHTAATERAAAKELCDDVYGGLYRLWRAGTTTDHGWLSHLSDRQQPARATTPPTGTTGLYAYTAALAVTARH</sequence>
<gene>
    <name evidence="1" type="ORF">M4486_04965</name>
</gene>
<name>A0ABY4NA33_9MICO</name>
<evidence type="ECO:0000313" key="2">
    <source>
        <dbReference type="Proteomes" id="UP001055868"/>
    </source>
</evidence>
<accession>A0ABY4NA33</accession>
<reference evidence="1" key="1">
    <citation type="submission" date="2022-05" db="EMBL/GenBank/DDBJ databases">
        <title>Genomic analysis of Brachybacterium sp. CBA3104.</title>
        <authorList>
            <person name="Roh S.W."/>
            <person name="Kim Y.B."/>
            <person name="Kim Y."/>
        </authorList>
    </citation>
    <scope>NUCLEOTIDE SEQUENCE</scope>
    <source>
        <strain evidence="1">CBA3104</strain>
    </source>
</reference>
<protein>
    <recommendedName>
        <fullName evidence="3">Tail terminator</fullName>
    </recommendedName>
</protein>
<keyword evidence="2" id="KW-1185">Reference proteome</keyword>
<evidence type="ECO:0000313" key="1">
    <source>
        <dbReference type="EMBL" id="UQN30656.1"/>
    </source>
</evidence>
<dbReference type="Proteomes" id="UP001055868">
    <property type="component" value="Chromosome"/>
</dbReference>
<dbReference type="RefSeq" id="WP_249480033.1">
    <property type="nucleotide sequence ID" value="NZ_CP097218.1"/>
</dbReference>
<evidence type="ECO:0008006" key="3">
    <source>
        <dbReference type="Google" id="ProtNLM"/>
    </source>
</evidence>